<proteinExistence type="predicted"/>
<organism evidence="1 2">
    <name type="scientific">Sphingomonas chungangi</name>
    <dbReference type="NCBI Taxonomy" id="2683589"/>
    <lineage>
        <taxon>Bacteria</taxon>
        <taxon>Pseudomonadati</taxon>
        <taxon>Pseudomonadota</taxon>
        <taxon>Alphaproteobacteria</taxon>
        <taxon>Sphingomonadales</taxon>
        <taxon>Sphingomonadaceae</taxon>
        <taxon>Sphingomonas</taxon>
    </lineage>
</organism>
<dbReference type="Proteomes" id="UP000570166">
    <property type="component" value="Unassembled WGS sequence"/>
</dbReference>
<dbReference type="EMBL" id="JACEIB010000002">
    <property type="protein sequence ID" value="MBA2933258.1"/>
    <property type="molecule type" value="Genomic_DNA"/>
</dbReference>
<dbReference type="AlphaFoldDB" id="A0A838L6R0"/>
<name>A0A838L6R0_9SPHN</name>
<accession>A0A838L6R0</accession>
<protein>
    <submittedName>
        <fullName evidence="1">Uncharacterized protein</fullName>
    </submittedName>
</protein>
<gene>
    <name evidence="1" type="ORF">HZF05_04040</name>
</gene>
<sequence length="57" mass="5989">MIRQAIDSATARGLTVEEALSHWQLAGGAAAGSRASHWVSIGFGIARAERAAERVAR</sequence>
<evidence type="ECO:0000313" key="1">
    <source>
        <dbReference type="EMBL" id="MBA2933258.1"/>
    </source>
</evidence>
<reference evidence="1 2" key="1">
    <citation type="submission" date="2020-07" db="EMBL/GenBank/DDBJ databases">
        <authorList>
            <person name="Sun Q."/>
        </authorList>
    </citation>
    <scope>NUCLEOTIDE SEQUENCE [LARGE SCALE GENOMIC DNA]</scope>
    <source>
        <strain evidence="1 2">CGMCC 1.13654</strain>
    </source>
</reference>
<comment type="caution">
    <text evidence="1">The sequence shown here is derived from an EMBL/GenBank/DDBJ whole genome shotgun (WGS) entry which is preliminary data.</text>
</comment>
<dbReference type="RefSeq" id="WP_160366398.1">
    <property type="nucleotide sequence ID" value="NZ_JACEIB010000002.1"/>
</dbReference>
<evidence type="ECO:0000313" key="2">
    <source>
        <dbReference type="Proteomes" id="UP000570166"/>
    </source>
</evidence>
<keyword evidence="2" id="KW-1185">Reference proteome</keyword>